<evidence type="ECO:0000313" key="2">
    <source>
        <dbReference type="Proteomes" id="UP000011776"/>
    </source>
</evidence>
<dbReference type="InterPro" id="IPR027417">
    <property type="entry name" value="P-loop_NTPase"/>
</dbReference>
<dbReference type="EMBL" id="AFME02000098">
    <property type="protein sequence ID" value="EMG12391.1"/>
    <property type="molecule type" value="Genomic_DNA"/>
</dbReference>
<dbReference type="BioCyc" id="LINT1001599:G11K9-3133-MONOMER"/>
<comment type="caution">
    <text evidence="1">The sequence shown here is derived from an EMBL/GenBank/DDBJ whole genome shotgun (WGS) entry which is preliminary data.</text>
</comment>
<organism evidence="1 2">
    <name type="scientific">Leptospira interrogans serovar Grippotyphosa str. LT2186</name>
    <dbReference type="NCBI Taxonomy" id="1001599"/>
    <lineage>
        <taxon>Bacteria</taxon>
        <taxon>Pseudomonadati</taxon>
        <taxon>Spirochaetota</taxon>
        <taxon>Spirochaetia</taxon>
        <taxon>Leptospirales</taxon>
        <taxon>Leptospiraceae</taxon>
        <taxon>Leptospira</taxon>
    </lineage>
</organism>
<dbReference type="Proteomes" id="UP000011776">
    <property type="component" value="Unassembled WGS sequence"/>
</dbReference>
<gene>
    <name evidence="1" type="ORF">LEP1GSC151_4287</name>
</gene>
<dbReference type="AlphaFoldDB" id="M3IAI2"/>
<dbReference type="Gene3D" id="3.40.50.300">
    <property type="entry name" value="P-loop containing nucleotide triphosphate hydrolases"/>
    <property type="match status" value="1"/>
</dbReference>
<sequence>MFLKHLTIQNFRNHEELNLDFDSRLIFLLEIMEKVKLIF</sequence>
<protein>
    <submittedName>
        <fullName evidence="1">Uncharacterized protein</fullName>
    </submittedName>
</protein>
<accession>M3IAI2</accession>
<proteinExistence type="predicted"/>
<reference evidence="1 2" key="1">
    <citation type="submission" date="2013-02" db="EMBL/GenBank/DDBJ databases">
        <authorList>
            <person name="Harkins D.M."/>
            <person name="Durkin A.S."/>
            <person name="Brinkac L.M."/>
            <person name="Haft D.H."/>
            <person name="Selengut J.D."/>
            <person name="Sanka R."/>
            <person name="DePew J."/>
            <person name="Purushe J."/>
            <person name="Tulsiani S.M."/>
            <person name="Graham G.C."/>
            <person name="Burns M.-A."/>
            <person name="Dohnt M.F."/>
            <person name="Smythe L.D."/>
            <person name="McKay D.B."/>
            <person name="Craig S.B."/>
            <person name="Vinetz J.M."/>
            <person name="Sutton G.G."/>
            <person name="Nierman W.C."/>
            <person name="Fouts D.E."/>
        </authorList>
    </citation>
    <scope>NUCLEOTIDE SEQUENCE [LARGE SCALE GENOMIC DNA]</scope>
    <source>
        <strain evidence="1 2">LT2186</strain>
    </source>
</reference>
<evidence type="ECO:0000313" key="1">
    <source>
        <dbReference type="EMBL" id="EMG12391.1"/>
    </source>
</evidence>
<name>M3IAI2_LEPIR</name>